<evidence type="ECO:0000256" key="2">
    <source>
        <dbReference type="ARBA" id="ARBA00022692"/>
    </source>
</evidence>
<gene>
    <name evidence="11" type="ORF">WKR92_11530</name>
</gene>
<feature type="transmembrane region" description="Helical" evidence="7">
    <location>
        <begin position="384"/>
        <end position="404"/>
    </location>
</feature>
<dbReference type="Gene3D" id="3.40.30.10">
    <property type="entry name" value="Glutaredoxin"/>
    <property type="match status" value="1"/>
</dbReference>
<feature type="domain" description="Thiol:disulfide interchange protein DsbD N-terminal" evidence="10">
    <location>
        <begin position="35"/>
        <end position="142"/>
    </location>
</feature>
<organism evidence="11 12">
    <name type="scientific">Albibacterium profundi</name>
    <dbReference type="NCBI Taxonomy" id="3134906"/>
    <lineage>
        <taxon>Bacteria</taxon>
        <taxon>Pseudomonadati</taxon>
        <taxon>Bacteroidota</taxon>
        <taxon>Sphingobacteriia</taxon>
        <taxon>Sphingobacteriales</taxon>
        <taxon>Sphingobacteriaceae</taxon>
        <taxon>Albibacterium</taxon>
    </lineage>
</organism>
<keyword evidence="4 7" id="KW-1133">Transmembrane helix</keyword>
<feature type="transmembrane region" description="Helical" evidence="7">
    <location>
        <begin position="224"/>
        <end position="248"/>
    </location>
</feature>
<feature type="transmembrane region" description="Helical" evidence="7">
    <location>
        <begin position="345"/>
        <end position="372"/>
    </location>
</feature>
<dbReference type="InterPro" id="IPR036249">
    <property type="entry name" value="Thioredoxin-like_sf"/>
</dbReference>
<dbReference type="Pfam" id="PF13899">
    <property type="entry name" value="Thioredoxin_7"/>
    <property type="match status" value="1"/>
</dbReference>
<evidence type="ECO:0000256" key="3">
    <source>
        <dbReference type="ARBA" id="ARBA00022748"/>
    </source>
</evidence>
<evidence type="ECO:0000259" key="9">
    <source>
        <dbReference type="Pfam" id="PF02683"/>
    </source>
</evidence>
<feature type="transmembrane region" description="Helical" evidence="7">
    <location>
        <begin position="303"/>
        <end position="324"/>
    </location>
</feature>
<keyword evidence="12" id="KW-1185">Reference proteome</keyword>
<keyword evidence="8" id="KW-0732">Signal</keyword>
<dbReference type="Pfam" id="PF11412">
    <property type="entry name" value="DsbD_N"/>
    <property type="match status" value="1"/>
</dbReference>
<keyword evidence="5 7" id="KW-0472">Membrane</keyword>
<feature type="transmembrane region" description="Helical" evidence="7">
    <location>
        <begin position="454"/>
        <end position="471"/>
    </location>
</feature>
<protein>
    <submittedName>
        <fullName evidence="11">Cytochrome c biogenesis protein CcdA</fullName>
    </submittedName>
</protein>
<evidence type="ECO:0000256" key="1">
    <source>
        <dbReference type="ARBA" id="ARBA00004141"/>
    </source>
</evidence>
<name>A0ABV5CGI5_9SPHI</name>
<accession>A0ABV5CGI5</accession>
<dbReference type="InterPro" id="IPR003834">
    <property type="entry name" value="Cyt_c_assmbl_TM_dom"/>
</dbReference>
<evidence type="ECO:0000256" key="6">
    <source>
        <dbReference type="SAM" id="MobiDB-lite"/>
    </source>
</evidence>
<proteinExistence type="predicted"/>
<feature type="transmembrane region" description="Helical" evidence="7">
    <location>
        <begin position="483"/>
        <end position="507"/>
    </location>
</feature>
<evidence type="ECO:0000256" key="5">
    <source>
        <dbReference type="ARBA" id="ARBA00023136"/>
    </source>
</evidence>
<feature type="compositionally biased region" description="Polar residues" evidence="6">
    <location>
        <begin position="164"/>
        <end position="175"/>
    </location>
</feature>
<dbReference type="InterPro" id="IPR028250">
    <property type="entry name" value="DsbDN"/>
</dbReference>
<evidence type="ECO:0000313" key="12">
    <source>
        <dbReference type="Proteomes" id="UP001580928"/>
    </source>
</evidence>
<dbReference type="PANTHER" id="PTHR32234:SF0">
    <property type="entry name" value="THIOL:DISULFIDE INTERCHANGE PROTEIN DSBD"/>
    <property type="match status" value="1"/>
</dbReference>
<dbReference type="Gene3D" id="2.60.40.1250">
    <property type="entry name" value="Thiol:disulfide interchange protein DsbD, N-terminal domain"/>
    <property type="match status" value="1"/>
</dbReference>
<evidence type="ECO:0000313" key="11">
    <source>
        <dbReference type="EMBL" id="MFB5946463.1"/>
    </source>
</evidence>
<feature type="signal peptide" evidence="8">
    <location>
        <begin position="1"/>
        <end position="20"/>
    </location>
</feature>
<feature type="transmembrane region" description="Helical" evidence="7">
    <location>
        <begin position="269"/>
        <end position="291"/>
    </location>
</feature>
<comment type="subcellular location">
    <subcellularLocation>
        <location evidence="1">Membrane</location>
        <topology evidence="1">Multi-pass membrane protein</topology>
    </subcellularLocation>
</comment>
<comment type="caution">
    <text evidence="11">The sequence shown here is derived from an EMBL/GenBank/DDBJ whole genome shotgun (WGS) entry which is preliminary data.</text>
</comment>
<feature type="region of interest" description="Disordered" evidence="6">
    <location>
        <begin position="149"/>
        <end position="197"/>
    </location>
</feature>
<evidence type="ECO:0000259" key="10">
    <source>
        <dbReference type="Pfam" id="PF11412"/>
    </source>
</evidence>
<dbReference type="EMBL" id="JBBVGT010000003">
    <property type="protein sequence ID" value="MFB5946463.1"/>
    <property type="molecule type" value="Genomic_DNA"/>
</dbReference>
<evidence type="ECO:0000256" key="4">
    <source>
        <dbReference type="ARBA" id="ARBA00022989"/>
    </source>
</evidence>
<evidence type="ECO:0000256" key="8">
    <source>
        <dbReference type="SAM" id="SignalP"/>
    </source>
</evidence>
<feature type="chain" id="PRO_5046004668" evidence="8">
    <location>
        <begin position="21"/>
        <end position="702"/>
    </location>
</feature>
<dbReference type="InterPro" id="IPR036929">
    <property type="entry name" value="DsbDN_sf"/>
</dbReference>
<feature type="transmembrane region" description="Helical" evidence="7">
    <location>
        <begin position="416"/>
        <end position="434"/>
    </location>
</feature>
<evidence type="ECO:0000256" key="7">
    <source>
        <dbReference type="SAM" id="Phobius"/>
    </source>
</evidence>
<dbReference type="Proteomes" id="UP001580928">
    <property type="component" value="Unassembled WGS sequence"/>
</dbReference>
<keyword evidence="2 7" id="KW-0812">Transmembrane</keyword>
<dbReference type="RefSeq" id="WP_375557992.1">
    <property type="nucleotide sequence ID" value="NZ_JBBVGT010000003.1"/>
</dbReference>
<keyword evidence="3" id="KW-0201">Cytochrome c-type biogenesis</keyword>
<reference evidence="11 12" key="1">
    <citation type="submission" date="2024-04" db="EMBL/GenBank/DDBJ databases">
        <title>Albibacterium profundi sp. nov., isolated from sediment of the Challenger Deep of Mariana Trench.</title>
        <authorList>
            <person name="Wang Y."/>
        </authorList>
    </citation>
    <scope>NUCLEOTIDE SEQUENCE [LARGE SCALE GENOMIC DNA]</scope>
    <source>
        <strain evidence="11 12">RHL897</strain>
    </source>
</reference>
<sequence>MKKIIWMLLLTIVGAMQANAQIYDPVDWETTIEDVRGDEATVVITASIERGWHVYSQFIDEGGPIPTSFKFDENGYSLIGSVTESPEAVSAFDPNFNMQIAWHKEMVRFSQKIKLSGPKVKVAGVLEFMVCNDTNCLPPEEVPFEVSVESPGFTTTTDKETPEPQLTQNSASAISNDRESDGTTTVQDSLKSETDSLPNEIVQADNAQTVSASAADNSSESTSLWGIFIAGLIGGFAAFLMPCIYPMVPLTTSFFTKQSGSRKKGIWNAIIYGISIIVIYVGLGMIITLLFGASALNEAASSALFNLLFFAIIIVFAISFLGAFEITLPSRFVNKVDAKSNRGGLIGIFFMAFTLALVSFSCTGPIIGYLLVEAVSKGSLLGPAIGMLGFSVALAIPFILFALFPSFLKEMPKSGGWLNTVKVSLGFLELALAFKFLSNVDLAYHWGILDREVFLAIWIVIFALFGFYLLGKLRLSEADKAQIVSLPRLFFAILIFSFTVYMVPGLWGAPLKGISAWLPPQPTQDFDLNKLTYGNFGSVSEETGSAGRKYADLFHAPHGLDAFYDYEEGLAYARQVNKPALIDFTGWSCVNCRKMEASVWPDPSVLSQLKSDYVLISLYVDDKTELEESEKYTSEFSGKKITRIGQKWSDMQASVYGTNSQPFYVIVDGNGQQLIPPTAFDLSIQKYAEFLRKGTEAFNERK</sequence>
<dbReference type="PANTHER" id="PTHR32234">
    <property type="entry name" value="THIOL:DISULFIDE INTERCHANGE PROTEIN DSBD"/>
    <property type="match status" value="1"/>
</dbReference>
<dbReference type="SUPFAM" id="SSF52833">
    <property type="entry name" value="Thioredoxin-like"/>
    <property type="match status" value="1"/>
</dbReference>
<feature type="domain" description="Cytochrome C biogenesis protein transmembrane" evidence="9">
    <location>
        <begin position="226"/>
        <end position="439"/>
    </location>
</feature>
<dbReference type="Pfam" id="PF02683">
    <property type="entry name" value="DsbD_TM"/>
    <property type="match status" value="1"/>
</dbReference>